<accession>A0A0E0JDZ4</accession>
<protein>
    <submittedName>
        <fullName evidence="2">Uncharacterized protein</fullName>
    </submittedName>
</protein>
<dbReference type="EnsemblPlants" id="OPUNC01G02560.1">
    <property type="protein sequence ID" value="OPUNC01G02560.1"/>
    <property type="gene ID" value="OPUNC01G02560"/>
</dbReference>
<sequence>MGKSPVGDLLRHGCDNLRLGSRTVVEHAVVSFLPNRPSAKGHDRVEPTASFSLNLSQLEQCHSWKDAARHNRLGVVGHASPSGQPSNNFGRQPAIGSNDTEAERTNTRLVSVGRGSCSRRGQGRPSEWSHKFT</sequence>
<keyword evidence="3" id="KW-1185">Reference proteome</keyword>
<feature type="region of interest" description="Disordered" evidence="1">
    <location>
        <begin position="75"/>
        <end position="133"/>
    </location>
</feature>
<feature type="compositionally biased region" description="Polar residues" evidence="1">
    <location>
        <begin position="81"/>
        <end position="99"/>
    </location>
</feature>
<evidence type="ECO:0000256" key="1">
    <source>
        <dbReference type="SAM" id="MobiDB-lite"/>
    </source>
</evidence>
<reference evidence="2" key="1">
    <citation type="submission" date="2015-04" db="UniProtKB">
        <authorList>
            <consortium name="EnsemblPlants"/>
        </authorList>
    </citation>
    <scope>IDENTIFICATION</scope>
</reference>
<evidence type="ECO:0000313" key="2">
    <source>
        <dbReference type="EnsemblPlants" id="OPUNC01G02560.1"/>
    </source>
</evidence>
<name>A0A0E0JDZ4_ORYPU</name>
<reference evidence="2" key="2">
    <citation type="submission" date="2018-05" db="EMBL/GenBank/DDBJ databases">
        <title>OpunRS2 (Oryza punctata Reference Sequence Version 2).</title>
        <authorList>
            <person name="Zhang J."/>
            <person name="Kudrna D."/>
            <person name="Lee S."/>
            <person name="Talag J."/>
            <person name="Welchert J."/>
            <person name="Wing R.A."/>
        </authorList>
    </citation>
    <scope>NUCLEOTIDE SEQUENCE [LARGE SCALE GENOMIC DNA]</scope>
</reference>
<organism evidence="2">
    <name type="scientific">Oryza punctata</name>
    <name type="common">Red rice</name>
    <dbReference type="NCBI Taxonomy" id="4537"/>
    <lineage>
        <taxon>Eukaryota</taxon>
        <taxon>Viridiplantae</taxon>
        <taxon>Streptophyta</taxon>
        <taxon>Embryophyta</taxon>
        <taxon>Tracheophyta</taxon>
        <taxon>Spermatophyta</taxon>
        <taxon>Magnoliopsida</taxon>
        <taxon>Liliopsida</taxon>
        <taxon>Poales</taxon>
        <taxon>Poaceae</taxon>
        <taxon>BOP clade</taxon>
        <taxon>Oryzoideae</taxon>
        <taxon>Oryzeae</taxon>
        <taxon>Oryzinae</taxon>
        <taxon>Oryza</taxon>
    </lineage>
</organism>
<dbReference type="HOGENOM" id="CLU_1910044_0_0_1"/>
<dbReference type="AlphaFoldDB" id="A0A0E0JDZ4"/>
<feature type="compositionally biased region" description="Low complexity" evidence="1">
    <location>
        <begin position="111"/>
        <end position="126"/>
    </location>
</feature>
<dbReference type="Gramene" id="OPUNC01G02560.1">
    <property type="protein sequence ID" value="OPUNC01G02560.1"/>
    <property type="gene ID" value="OPUNC01G02560"/>
</dbReference>
<proteinExistence type="predicted"/>
<evidence type="ECO:0000313" key="3">
    <source>
        <dbReference type="Proteomes" id="UP000026962"/>
    </source>
</evidence>
<dbReference type="Proteomes" id="UP000026962">
    <property type="component" value="Chromosome 1"/>
</dbReference>